<dbReference type="SUPFAM" id="SSF53474">
    <property type="entry name" value="alpha/beta-Hydrolases"/>
    <property type="match status" value="1"/>
</dbReference>
<comment type="caution">
    <text evidence="3">The sequence shown here is derived from an EMBL/GenBank/DDBJ whole genome shotgun (WGS) entry which is preliminary data.</text>
</comment>
<protein>
    <recommendedName>
        <fullName evidence="2">Alpha/beta hydrolase fold-3 domain-containing protein</fullName>
    </recommendedName>
</protein>
<dbReference type="GO" id="GO:0016787">
    <property type="term" value="F:hydrolase activity"/>
    <property type="evidence" value="ECO:0007669"/>
    <property type="project" value="UniProtKB-KW"/>
</dbReference>
<reference evidence="3" key="1">
    <citation type="submission" date="2023-07" db="EMBL/GenBank/DDBJ databases">
        <title>Black Yeasts Isolated from many extreme environments.</title>
        <authorList>
            <person name="Coleine C."/>
            <person name="Stajich J.E."/>
            <person name="Selbmann L."/>
        </authorList>
    </citation>
    <scope>NUCLEOTIDE SEQUENCE</scope>
    <source>
        <strain evidence="3">CCFEE 5485</strain>
    </source>
</reference>
<dbReference type="Gene3D" id="3.40.50.1820">
    <property type="entry name" value="alpha/beta hydrolase"/>
    <property type="match status" value="1"/>
</dbReference>
<dbReference type="InterPro" id="IPR050300">
    <property type="entry name" value="GDXG_lipolytic_enzyme"/>
</dbReference>
<evidence type="ECO:0000313" key="3">
    <source>
        <dbReference type="EMBL" id="KAK3672781.1"/>
    </source>
</evidence>
<dbReference type="EMBL" id="JAUTXT010000030">
    <property type="protein sequence ID" value="KAK3672781.1"/>
    <property type="molecule type" value="Genomic_DNA"/>
</dbReference>
<evidence type="ECO:0000256" key="1">
    <source>
        <dbReference type="ARBA" id="ARBA00022801"/>
    </source>
</evidence>
<dbReference type="PANTHER" id="PTHR48081:SF8">
    <property type="entry name" value="ALPHA_BETA HYDROLASE FOLD-3 DOMAIN-CONTAINING PROTEIN-RELATED"/>
    <property type="match status" value="1"/>
</dbReference>
<sequence>MTAQIGGSIPGVKETDHQVAMRDGEKITCRVYQPEKAPSGGSALYVMFHGGGWCIGGLENEELLCRLMCSKFGVVAVNIDYRLSPEHKFPIPVHDCHDSTAWAAKNASDLGADPSKGFIIGGTSAGGNLTAVITNLWRDDGAKLPITGNHLMIPAVCYGPALPEKYKKDYRSYDQNANAAILGTKAMDLFADNYIPASQRTDPKFSPLLVKNGQKGLPTSYFQICGQDPLRDEALIYERILREEQGIKTKVDVYPGLPHGFWSIAPQLKASEKFVEDSLKGVGWLLEQK</sequence>
<keyword evidence="4" id="KW-1185">Reference proteome</keyword>
<proteinExistence type="predicted"/>
<name>A0AAE1BYI5_9PEZI</name>
<dbReference type="AlphaFoldDB" id="A0AAE1BYI5"/>
<keyword evidence="1" id="KW-0378">Hydrolase</keyword>
<evidence type="ECO:0000313" key="4">
    <source>
        <dbReference type="Proteomes" id="UP001274830"/>
    </source>
</evidence>
<dbReference type="InterPro" id="IPR013094">
    <property type="entry name" value="AB_hydrolase_3"/>
</dbReference>
<dbReference type="InterPro" id="IPR029058">
    <property type="entry name" value="AB_hydrolase_fold"/>
</dbReference>
<dbReference type="Proteomes" id="UP001274830">
    <property type="component" value="Unassembled WGS sequence"/>
</dbReference>
<evidence type="ECO:0000259" key="2">
    <source>
        <dbReference type="Pfam" id="PF07859"/>
    </source>
</evidence>
<dbReference type="PANTHER" id="PTHR48081">
    <property type="entry name" value="AB HYDROLASE SUPERFAMILY PROTEIN C4A8.06C"/>
    <property type="match status" value="1"/>
</dbReference>
<dbReference type="Pfam" id="PF07859">
    <property type="entry name" value="Abhydrolase_3"/>
    <property type="match status" value="1"/>
</dbReference>
<gene>
    <name evidence="3" type="ORF">LTR78_007367</name>
</gene>
<organism evidence="3 4">
    <name type="scientific">Recurvomyces mirabilis</name>
    <dbReference type="NCBI Taxonomy" id="574656"/>
    <lineage>
        <taxon>Eukaryota</taxon>
        <taxon>Fungi</taxon>
        <taxon>Dikarya</taxon>
        <taxon>Ascomycota</taxon>
        <taxon>Pezizomycotina</taxon>
        <taxon>Dothideomycetes</taxon>
        <taxon>Dothideomycetidae</taxon>
        <taxon>Mycosphaerellales</taxon>
        <taxon>Teratosphaeriaceae</taxon>
        <taxon>Recurvomyces</taxon>
    </lineage>
</organism>
<feature type="domain" description="Alpha/beta hydrolase fold-3" evidence="2">
    <location>
        <begin position="46"/>
        <end position="262"/>
    </location>
</feature>
<accession>A0AAE1BYI5</accession>